<dbReference type="EMBL" id="BAET01000012">
    <property type="protein sequence ID" value="GAB55410.1"/>
    <property type="molecule type" value="Genomic_DNA"/>
</dbReference>
<dbReference type="FunFam" id="1.10.287.130:FF:000006">
    <property type="entry name" value="Osmolarity two-component histidine kinase EnvZ"/>
    <property type="match status" value="1"/>
</dbReference>
<evidence type="ECO:0000256" key="12">
    <source>
        <dbReference type="ARBA" id="ARBA00022989"/>
    </source>
</evidence>
<evidence type="ECO:0000256" key="7">
    <source>
        <dbReference type="ARBA" id="ARBA00022679"/>
    </source>
</evidence>
<dbReference type="SMART" id="SM00387">
    <property type="entry name" value="HATPase_c"/>
    <property type="match status" value="1"/>
</dbReference>
<dbReference type="SUPFAM" id="SSF55874">
    <property type="entry name" value="ATPase domain of HSP90 chaperone/DNA topoisomerase II/histidine kinase"/>
    <property type="match status" value="1"/>
</dbReference>
<keyword evidence="12 15" id="KW-1133">Transmembrane helix</keyword>
<keyword evidence="4" id="KW-1003">Cell membrane</keyword>
<dbReference type="Gene3D" id="1.10.287.130">
    <property type="match status" value="1"/>
</dbReference>
<evidence type="ECO:0000259" key="17">
    <source>
        <dbReference type="PROSITE" id="PS50885"/>
    </source>
</evidence>
<feature type="transmembrane region" description="Helical" evidence="15">
    <location>
        <begin position="159"/>
        <end position="178"/>
    </location>
</feature>
<dbReference type="CDD" id="cd06225">
    <property type="entry name" value="HAMP"/>
    <property type="match status" value="1"/>
</dbReference>
<feature type="domain" description="HAMP" evidence="17">
    <location>
        <begin position="179"/>
        <end position="231"/>
    </location>
</feature>
<feature type="domain" description="Histidine kinase" evidence="16">
    <location>
        <begin position="239"/>
        <end position="441"/>
    </location>
</feature>
<dbReference type="SMART" id="SM00388">
    <property type="entry name" value="HisKA"/>
    <property type="match status" value="1"/>
</dbReference>
<reference evidence="18 19" key="1">
    <citation type="journal article" date="2012" name="J. Bacteriol.">
        <title>Genome sequence of proteorhodopsin-containing sea ice bacterium Glaciecola punicea ACAM 611T.</title>
        <authorList>
            <person name="Qin Q.-L."/>
            <person name="Xie B.-B."/>
            <person name="Shu Y.-L."/>
            <person name="Rong J.-C."/>
            <person name="Zhao D.-L."/>
            <person name="Zhang X.-Y."/>
            <person name="Chen X.-L."/>
            <person name="Zhou B.-C."/>
            <person name="Zhanga Y.-Z."/>
        </authorList>
    </citation>
    <scope>NUCLEOTIDE SEQUENCE [LARGE SCALE GENOMIC DNA]</scope>
    <source>
        <strain evidence="18 19">ACAM 611</strain>
    </source>
</reference>
<organism evidence="18 19">
    <name type="scientific">Glaciecola punicea ACAM 611</name>
    <dbReference type="NCBI Taxonomy" id="1121923"/>
    <lineage>
        <taxon>Bacteria</taxon>
        <taxon>Pseudomonadati</taxon>
        <taxon>Pseudomonadota</taxon>
        <taxon>Gammaproteobacteria</taxon>
        <taxon>Alteromonadales</taxon>
        <taxon>Alteromonadaceae</taxon>
        <taxon>Glaciecola</taxon>
    </lineage>
</organism>
<sequence length="441" mass="49073">MVNLGLRQKFISILPKSTFGQTALLIAALLFINQLVSYLSVTHYFISPSYKQINKLISNQINTFFILDIESLSPAQIEKLTSTTGIRFHDEISAMHAGLGNAAYYDFMSKQITQQLGKDTEIRVKTGKNYMVWIKPPQDRDIWISIPLTGPNENSLSPLTMYFFVIGALSVTGGWLFVQRLNRPLQALQKGATQVEKGHFPAPLALVGSSEIIAVTEAFNKMSRGIKQLENDRVLMTAGISHDLRTPLTRIRLASEMLPDEQAWVKDGIEHDIEDLNAIINQFIDYAKQDQQETAVFANINELIHELVDSRTIISTHMIELKLAKVTATKLRTVGIKRVIENLIENALKYGSDTITISTAMVDKNRNILCCVRDFGKGIDQTQMEQMFTPFAQGDQARGTSGSGLGLAIVKRIIESHGGKIQFTNHPDGGLNASFLLPVSH</sequence>
<dbReference type="InterPro" id="IPR003660">
    <property type="entry name" value="HAMP_dom"/>
</dbReference>
<dbReference type="InterPro" id="IPR050980">
    <property type="entry name" value="2C_sensor_his_kinase"/>
</dbReference>
<evidence type="ECO:0000256" key="5">
    <source>
        <dbReference type="ARBA" id="ARBA00022519"/>
    </source>
</evidence>
<evidence type="ECO:0000256" key="1">
    <source>
        <dbReference type="ARBA" id="ARBA00000085"/>
    </source>
</evidence>
<evidence type="ECO:0000256" key="14">
    <source>
        <dbReference type="ARBA" id="ARBA00023136"/>
    </source>
</evidence>
<evidence type="ECO:0000313" key="18">
    <source>
        <dbReference type="EMBL" id="GAB55410.1"/>
    </source>
</evidence>
<comment type="catalytic activity">
    <reaction evidence="1">
        <text>ATP + protein L-histidine = ADP + protein N-phospho-L-histidine.</text>
        <dbReference type="EC" id="2.7.13.3"/>
    </reaction>
</comment>
<evidence type="ECO:0000256" key="9">
    <source>
        <dbReference type="ARBA" id="ARBA00022741"/>
    </source>
</evidence>
<dbReference type="EC" id="2.7.13.3" evidence="3"/>
<dbReference type="Gene3D" id="3.30.565.10">
    <property type="entry name" value="Histidine kinase-like ATPase, C-terminal domain"/>
    <property type="match status" value="1"/>
</dbReference>
<dbReference type="SUPFAM" id="SSF47384">
    <property type="entry name" value="Homodimeric domain of signal transducing histidine kinase"/>
    <property type="match status" value="1"/>
</dbReference>
<dbReference type="InterPro" id="IPR005467">
    <property type="entry name" value="His_kinase_dom"/>
</dbReference>
<dbReference type="InterPro" id="IPR036890">
    <property type="entry name" value="HATPase_C_sf"/>
</dbReference>
<keyword evidence="14 15" id="KW-0472">Membrane</keyword>
<keyword evidence="9" id="KW-0547">Nucleotide-binding</keyword>
<dbReference type="eggNOG" id="COG2205">
    <property type="taxonomic scope" value="Bacteria"/>
</dbReference>
<evidence type="ECO:0000256" key="4">
    <source>
        <dbReference type="ARBA" id="ARBA00022475"/>
    </source>
</evidence>
<evidence type="ECO:0000256" key="11">
    <source>
        <dbReference type="ARBA" id="ARBA00022840"/>
    </source>
</evidence>
<feature type="transmembrane region" description="Helical" evidence="15">
    <location>
        <begin position="21"/>
        <end position="46"/>
    </location>
</feature>
<dbReference type="STRING" id="56804.BAE46_06380"/>
<gene>
    <name evidence="18" type="primary">envZ</name>
    <name evidence="18" type="ORF">GPUN_1286</name>
</gene>
<dbReference type="Pfam" id="PF00512">
    <property type="entry name" value="HisKA"/>
    <property type="match status" value="1"/>
</dbReference>
<keyword evidence="7 18" id="KW-0808">Transferase</keyword>
<dbReference type="SMART" id="SM00304">
    <property type="entry name" value="HAMP"/>
    <property type="match status" value="1"/>
</dbReference>
<dbReference type="PANTHER" id="PTHR44936">
    <property type="entry name" value="SENSOR PROTEIN CREC"/>
    <property type="match status" value="1"/>
</dbReference>
<keyword evidence="10 18" id="KW-0418">Kinase</keyword>
<evidence type="ECO:0000256" key="6">
    <source>
        <dbReference type="ARBA" id="ARBA00022553"/>
    </source>
</evidence>
<dbReference type="PROSITE" id="PS50885">
    <property type="entry name" value="HAMP"/>
    <property type="match status" value="1"/>
</dbReference>
<dbReference type="InterPro" id="IPR004358">
    <property type="entry name" value="Sig_transdc_His_kin-like_C"/>
</dbReference>
<dbReference type="Pfam" id="PF00672">
    <property type="entry name" value="HAMP"/>
    <property type="match status" value="1"/>
</dbReference>
<name>H5TAT3_9ALTE</name>
<evidence type="ECO:0000256" key="3">
    <source>
        <dbReference type="ARBA" id="ARBA00012438"/>
    </source>
</evidence>
<dbReference type="GO" id="GO:0005886">
    <property type="term" value="C:plasma membrane"/>
    <property type="evidence" value="ECO:0007669"/>
    <property type="project" value="UniProtKB-SubCell"/>
</dbReference>
<keyword evidence="6" id="KW-0597">Phosphoprotein</keyword>
<evidence type="ECO:0000259" key="16">
    <source>
        <dbReference type="PROSITE" id="PS50109"/>
    </source>
</evidence>
<keyword evidence="8 15" id="KW-0812">Transmembrane</keyword>
<comment type="subcellular location">
    <subcellularLocation>
        <location evidence="2">Cell inner membrane</location>
        <topology evidence="2">Multi-pass membrane protein</topology>
    </subcellularLocation>
</comment>
<dbReference type="PROSITE" id="PS50109">
    <property type="entry name" value="HIS_KIN"/>
    <property type="match status" value="1"/>
</dbReference>
<dbReference type="GO" id="GO:0000155">
    <property type="term" value="F:phosphorelay sensor kinase activity"/>
    <property type="evidence" value="ECO:0007669"/>
    <property type="project" value="InterPro"/>
</dbReference>
<evidence type="ECO:0000256" key="2">
    <source>
        <dbReference type="ARBA" id="ARBA00004429"/>
    </source>
</evidence>
<dbReference type="AlphaFoldDB" id="H5TAT3"/>
<comment type="caution">
    <text evidence="18">The sequence shown here is derived from an EMBL/GenBank/DDBJ whole genome shotgun (WGS) entry which is preliminary data.</text>
</comment>
<evidence type="ECO:0000256" key="8">
    <source>
        <dbReference type="ARBA" id="ARBA00022692"/>
    </source>
</evidence>
<proteinExistence type="predicted"/>
<dbReference type="PANTHER" id="PTHR44936:SF5">
    <property type="entry name" value="SENSOR HISTIDINE KINASE ENVZ"/>
    <property type="match status" value="1"/>
</dbReference>
<dbReference type="PRINTS" id="PR00344">
    <property type="entry name" value="BCTRLSENSOR"/>
</dbReference>
<reference evidence="18 19" key="2">
    <citation type="journal article" date="2017" name="Antonie Van Leeuwenhoek">
        <title>Rhizobium rhizosphaerae sp. nov., a novel species isolated from rice rhizosphere.</title>
        <authorList>
            <person name="Zhao J.J."/>
            <person name="Zhang J."/>
            <person name="Zhang R.J."/>
            <person name="Zhang C.W."/>
            <person name="Yin H.Q."/>
            <person name="Zhang X.X."/>
        </authorList>
    </citation>
    <scope>NUCLEOTIDE SEQUENCE [LARGE SCALE GENOMIC DNA]</scope>
    <source>
        <strain evidence="18 19">ACAM 611</strain>
    </source>
</reference>
<dbReference type="InterPro" id="IPR036097">
    <property type="entry name" value="HisK_dim/P_sf"/>
</dbReference>
<evidence type="ECO:0000313" key="19">
    <source>
        <dbReference type="Proteomes" id="UP000053586"/>
    </source>
</evidence>
<keyword evidence="13" id="KW-0902">Two-component regulatory system</keyword>
<protein>
    <recommendedName>
        <fullName evidence="3">histidine kinase</fullName>
        <ecNumber evidence="3">2.7.13.3</ecNumber>
    </recommendedName>
</protein>
<keyword evidence="5" id="KW-0997">Cell inner membrane</keyword>
<dbReference type="CDD" id="cd00082">
    <property type="entry name" value="HisKA"/>
    <property type="match status" value="1"/>
</dbReference>
<keyword evidence="19" id="KW-1185">Reference proteome</keyword>
<dbReference type="InterPro" id="IPR003594">
    <property type="entry name" value="HATPase_dom"/>
</dbReference>
<dbReference type="Proteomes" id="UP000053586">
    <property type="component" value="Unassembled WGS sequence"/>
</dbReference>
<accession>H5TAT3</accession>
<evidence type="ECO:0000256" key="10">
    <source>
        <dbReference type="ARBA" id="ARBA00022777"/>
    </source>
</evidence>
<evidence type="ECO:0000256" key="15">
    <source>
        <dbReference type="SAM" id="Phobius"/>
    </source>
</evidence>
<dbReference type="InterPro" id="IPR003661">
    <property type="entry name" value="HisK_dim/P_dom"/>
</dbReference>
<dbReference type="GO" id="GO:0005524">
    <property type="term" value="F:ATP binding"/>
    <property type="evidence" value="ECO:0007669"/>
    <property type="project" value="UniProtKB-KW"/>
</dbReference>
<keyword evidence="11" id="KW-0067">ATP-binding</keyword>
<dbReference type="NCBIfam" id="NF007004">
    <property type="entry name" value="PRK09467.1"/>
    <property type="match status" value="1"/>
</dbReference>
<dbReference type="Pfam" id="PF02518">
    <property type="entry name" value="HATPase_c"/>
    <property type="match status" value="1"/>
</dbReference>
<evidence type="ECO:0000256" key="13">
    <source>
        <dbReference type="ARBA" id="ARBA00023012"/>
    </source>
</evidence>